<evidence type="ECO:0000259" key="9">
    <source>
        <dbReference type="Pfam" id="PF06144"/>
    </source>
</evidence>
<name>A0ABQ5NAK9_9CLOT</name>
<evidence type="ECO:0000313" key="12">
    <source>
        <dbReference type="Proteomes" id="UP001208567"/>
    </source>
</evidence>
<keyword evidence="5" id="KW-0235">DNA replication</keyword>
<dbReference type="Pfam" id="PF06144">
    <property type="entry name" value="DNA_pol3_delta"/>
    <property type="match status" value="1"/>
</dbReference>
<comment type="catalytic activity">
    <reaction evidence="8">
        <text>DNA(n) + a 2'-deoxyribonucleoside 5'-triphosphate = DNA(n+1) + diphosphate</text>
        <dbReference type="Rhea" id="RHEA:22508"/>
        <dbReference type="Rhea" id="RHEA-COMP:17339"/>
        <dbReference type="Rhea" id="RHEA-COMP:17340"/>
        <dbReference type="ChEBI" id="CHEBI:33019"/>
        <dbReference type="ChEBI" id="CHEBI:61560"/>
        <dbReference type="ChEBI" id="CHEBI:173112"/>
        <dbReference type="EC" id="2.7.7.7"/>
    </reaction>
</comment>
<evidence type="ECO:0000256" key="8">
    <source>
        <dbReference type="ARBA" id="ARBA00049244"/>
    </source>
</evidence>
<protein>
    <recommendedName>
        <fullName evidence="2">DNA polymerase III subunit delta</fullName>
        <ecNumber evidence="1">2.7.7.7</ecNumber>
    </recommendedName>
</protein>
<dbReference type="NCBIfam" id="TIGR01128">
    <property type="entry name" value="holA"/>
    <property type="match status" value="1"/>
</dbReference>
<sequence length="343" mass="39577">MRTMIEFPDFEEKLKKGELNNSYIFCGVDEGLMQDNIKSLVNKNVDKTFRELNYVQFDGSTVDMDAVINTCETIPIMSDKKVILVYRAKFLGEGEDREDNKRFDKLIKYIENVPNFCILIVYYVFENDREKPSNKVKKLDKKTTVVRFDKLKGAALEKRVKSLFEKRGVEIGKIELKLFCDGLENNMNIISNEMDKLCSYTLDRGITKEDIIAMLPPKSDNDIFDLVDCISQKKPERALEILNELIFKGEKATYILFMIERQFNILFNLKLGVESGKNKDMLSKELKLNPYICEKMIAQSKRFSAKQLTNALEFCLNTEETLKSSSVSGKTEMELLIINTITA</sequence>
<dbReference type="Proteomes" id="UP001208567">
    <property type="component" value="Unassembled WGS sequence"/>
</dbReference>
<dbReference type="SUPFAM" id="SSF52540">
    <property type="entry name" value="P-loop containing nucleoside triphosphate hydrolases"/>
    <property type="match status" value="1"/>
</dbReference>
<evidence type="ECO:0000256" key="2">
    <source>
        <dbReference type="ARBA" id="ARBA00017703"/>
    </source>
</evidence>
<dbReference type="Gene3D" id="1.10.8.60">
    <property type="match status" value="1"/>
</dbReference>
<organism evidence="11 12">
    <name type="scientific">Clostridium omnivorum</name>
    <dbReference type="NCBI Taxonomy" id="1604902"/>
    <lineage>
        <taxon>Bacteria</taxon>
        <taxon>Bacillati</taxon>
        <taxon>Bacillota</taxon>
        <taxon>Clostridia</taxon>
        <taxon>Eubacteriales</taxon>
        <taxon>Clostridiaceae</taxon>
        <taxon>Clostridium</taxon>
    </lineage>
</organism>
<dbReference type="PANTHER" id="PTHR34388:SF1">
    <property type="entry name" value="DNA POLYMERASE III SUBUNIT DELTA"/>
    <property type="match status" value="1"/>
</dbReference>
<evidence type="ECO:0000256" key="4">
    <source>
        <dbReference type="ARBA" id="ARBA00022695"/>
    </source>
</evidence>
<dbReference type="InterPro" id="IPR010372">
    <property type="entry name" value="DNA_pol3_delta_N"/>
</dbReference>
<evidence type="ECO:0000256" key="3">
    <source>
        <dbReference type="ARBA" id="ARBA00022679"/>
    </source>
</evidence>
<evidence type="ECO:0000256" key="1">
    <source>
        <dbReference type="ARBA" id="ARBA00012417"/>
    </source>
</evidence>
<dbReference type="InterPro" id="IPR027417">
    <property type="entry name" value="P-loop_NTPase"/>
</dbReference>
<keyword evidence="3" id="KW-0808">Transferase</keyword>
<keyword evidence="12" id="KW-1185">Reference proteome</keyword>
<dbReference type="Gene3D" id="3.40.50.300">
    <property type="entry name" value="P-loop containing nucleotide triphosphate hydrolases"/>
    <property type="match status" value="1"/>
</dbReference>
<keyword evidence="6" id="KW-0239">DNA-directed DNA polymerase</keyword>
<evidence type="ECO:0000256" key="7">
    <source>
        <dbReference type="ARBA" id="ARBA00034754"/>
    </source>
</evidence>
<dbReference type="InterPro" id="IPR005790">
    <property type="entry name" value="DNA_polIII_delta"/>
</dbReference>
<dbReference type="SUPFAM" id="SSF48019">
    <property type="entry name" value="post-AAA+ oligomerization domain-like"/>
    <property type="match status" value="1"/>
</dbReference>
<accession>A0ABQ5NAK9</accession>
<evidence type="ECO:0000256" key="6">
    <source>
        <dbReference type="ARBA" id="ARBA00022932"/>
    </source>
</evidence>
<evidence type="ECO:0000313" key="11">
    <source>
        <dbReference type="EMBL" id="GLC32231.1"/>
    </source>
</evidence>
<dbReference type="InterPro" id="IPR048466">
    <property type="entry name" value="DNA_pol3_delta-like_C"/>
</dbReference>
<dbReference type="Gene3D" id="1.20.272.10">
    <property type="match status" value="1"/>
</dbReference>
<reference evidence="11 12" key="1">
    <citation type="journal article" date="2024" name="Int. J. Syst. Evol. Microbiol.">
        <title>Clostridium omnivorum sp. nov., isolated from anoxic soil under the treatment of reductive soil disinfestation.</title>
        <authorList>
            <person name="Ueki A."/>
            <person name="Tonouchi A."/>
            <person name="Kaku N."/>
            <person name="Honma S."/>
            <person name="Ueki K."/>
        </authorList>
    </citation>
    <scope>NUCLEOTIDE SEQUENCE [LARGE SCALE GENOMIC DNA]</scope>
    <source>
        <strain evidence="11 12">E14</strain>
    </source>
</reference>
<comment type="caution">
    <text evidence="11">The sequence shown here is derived from an EMBL/GenBank/DDBJ whole genome shotgun (WGS) entry which is preliminary data.</text>
</comment>
<evidence type="ECO:0000259" key="10">
    <source>
        <dbReference type="Pfam" id="PF21694"/>
    </source>
</evidence>
<comment type="similarity">
    <text evidence="7">Belongs to the DNA polymerase HolA subunit family.</text>
</comment>
<proteinExistence type="inferred from homology"/>
<evidence type="ECO:0000256" key="5">
    <source>
        <dbReference type="ARBA" id="ARBA00022705"/>
    </source>
</evidence>
<feature type="domain" description="DNA polymerase III delta subunit-like C-terminal" evidence="10">
    <location>
        <begin position="221"/>
        <end position="339"/>
    </location>
</feature>
<keyword evidence="4" id="KW-0548">Nucleotidyltransferase</keyword>
<gene>
    <name evidence="11" type="primary">holA</name>
    <name evidence="11" type="ORF">bsdE14_36410</name>
</gene>
<dbReference type="Pfam" id="PF21694">
    <property type="entry name" value="DNA_pol3_delta_C"/>
    <property type="match status" value="1"/>
</dbReference>
<dbReference type="EMBL" id="BRXR01000001">
    <property type="protein sequence ID" value="GLC32231.1"/>
    <property type="molecule type" value="Genomic_DNA"/>
</dbReference>
<dbReference type="PANTHER" id="PTHR34388">
    <property type="entry name" value="DNA POLYMERASE III SUBUNIT DELTA"/>
    <property type="match status" value="1"/>
</dbReference>
<feature type="domain" description="DNA polymerase III delta N-terminal" evidence="9">
    <location>
        <begin position="23"/>
        <end position="148"/>
    </location>
</feature>
<dbReference type="EC" id="2.7.7.7" evidence="1"/>
<dbReference type="InterPro" id="IPR008921">
    <property type="entry name" value="DNA_pol3_clamp-load_cplx_C"/>
</dbReference>